<feature type="compositionally biased region" description="Acidic residues" evidence="2">
    <location>
        <begin position="698"/>
        <end position="709"/>
    </location>
</feature>
<dbReference type="Gene3D" id="1.20.58.1520">
    <property type="match status" value="1"/>
</dbReference>
<proteinExistence type="predicted"/>
<keyword evidence="4" id="KW-1185">Reference proteome</keyword>
<comment type="caution">
    <text evidence="3">The sequence shown here is derived from an EMBL/GenBank/DDBJ whole genome shotgun (WGS) entry which is preliminary data.</text>
</comment>
<evidence type="ECO:0000256" key="1">
    <source>
        <dbReference type="SAM" id="Coils"/>
    </source>
</evidence>
<dbReference type="PANTHER" id="PTHR19321:SF41">
    <property type="entry name" value="FASCETTO-RELATED"/>
    <property type="match status" value="1"/>
</dbReference>
<feature type="compositionally biased region" description="Basic and acidic residues" evidence="2">
    <location>
        <begin position="585"/>
        <end position="597"/>
    </location>
</feature>
<feature type="region of interest" description="Disordered" evidence="2">
    <location>
        <begin position="392"/>
        <end position="415"/>
    </location>
</feature>
<feature type="compositionally biased region" description="Low complexity" evidence="2">
    <location>
        <begin position="681"/>
        <end position="694"/>
    </location>
</feature>
<dbReference type="InterPro" id="IPR007145">
    <property type="entry name" value="MAP65_Ase1_PRC1"/>
</dbReference>
<protein>
    <submittedName>
        <fullName evidence="3">Microtubule bundling protein</fullName>
    </submittedName>
</protein>
<dbReference type="Pfam" id="PF03999">
    <property type="entry name" value="MAP65_ASE1"/>
    <property type="match status" value="1"/>
</dbReference>
<keyword evidence="1" id="KW-0175">Coiled coil</keyword>
<dbReference type="EMBL" id="JAVDPF010000001">
    <property type="protein sequence ID" value="KAL1886722.1"/>
    <property type="molecule type" value="Genomic_DNA"/>
</dbReference>
<accession>A0ABR3YFU8</accession>
<evidence type="ECO:0000256" key="2">
    <source>
        <dbReference type="SAM" id="MobiDB-lite"/>
    </source>
</evidence>
<evidence type="ECO:0000313" key="3">
    <source>
        <dbReference type="EMBL" id="KAL1886722.1"/>
    </source>
</evidence>
<sequence length="778" mass="87152">MAVDTSYLTTQVNSIVGQLHGIFDEIGIAHHERESRETELFAALSDTLHNHLRIVNNEKNEMVEEAQRLIKTIKQMEASLDDEKANGRYSLDDGELRISYPLNRCLATLKEKHNAVSKLHRERFEQVKKLVEALESYSSHLEPSFVSIPLPPTAPGSSVPPSFDLSPSYVTTLDAEFSRVYEEYTRRVNLVTAMCEEIIKLWAELGTPQPQTDSTIVKYYRDAPEQLGLHESDLASLRARREKLLDEKKGRERKLKDLRTAVEGLWDRLGVEERDRKGFLAANRGCGLRTINEFEEELARLNELKRQNLHLFVEDARCRLQELWDGLYYSEEEMLDFTPAFSDVYSDALLEAHEAEIARLEALTEQRAPTLQLIQKHRDLIADREALEASSQDASRLMARGNKGERRDPGKLLREEKMRKRIAKELPKVEAELRKALEQWEDEYGRPFLVHGERYLDELSVPANKPPARSKTPSSAPNFKSSTMSTASSTKQPPSVRGAGGSMRGPPPRSATKTPTGAGSIRRNPPPGLSMSSSGAKSPSKIPARVPLGNMPHGSNSGDRRPPAGSFSASVNRSKMPPPRAPPPKMRDLTAEPREDSYSMEPPPRCMSAMSGAFVRPVSPEDVYDDRHQRSYFNTSFMSHKGGGMNRSVHSIQSVSSRDAGYPAENPYLQYQAPAAPNRQTSNSSSTPTVTSGSENWETFDDDTSEPEADASDVYYAKLRAANSKRFAPDDCQNLSMLGKKVKGIRGVGQEERMVEEDGHFVRIEGSDAGWTDDMETY</sequence>
<feature type="region of interest" description="Disordered" evidence="2">
    <location>
        <begin position="460"/>
        <end position="605"/>
    </location>
</feature>
<feature type="region of interest" description="Disordered" evidence="2">
    <location>
        <begin position="674"/>
        <end position="709"/>
    </location>
</feature>
<dbReference type="Proteomes" id="UP001583193">
    <property type="component" value="Unassembled WGS sequence"/>
</dbReference>
<feature type="compositionally biased region" description="Low complexity" evidence="2">
    <location>
        <begin position="481"/>
        <end position="490"/>
    </location>
</feature>
<evidence type="ECO:0000313" key="4">
    <source>
        <dbReference type="Proteomes" id="UP001583193"/>
    </source>
</evidence>
<dbReference type="PANTHER" id="PTHR19321">
    <property type="entry name" value="PROTEIN REGULATOR OF CYTOKINESIS 1 PRC1-RELATED"/>
    <property type="match status" value="1"/>
</dbReference>
<name>A0ABR3YFU8_9EURO</name>
<reference evidence="3 4" key="1">
    <citation type="journal article" date="2024" name="IMA Fungus">
        <title>IMA Genome - F19 : A genome assembly and annotation guide to empower mycologists, including annotated draft genome sequences of Ceratocystis pirilliformis, Diaporthe australafricana, Fusarium ophioides, Paecilomyces lecythidis, and Sporothrix stenoceras.</title>
        <authorList>
            <person name="Aylward J."/>
            <person name="Wilson A.M."/>
            <person name="Visagie C.M."/>
            <person name="Spraker J."/>
            <person name="Barnes I."/>
            <person name="Buitendag C."/>
            <person name="Ceriani C."/>
            <person name="Del Mar Angel L."/>
            <person name="du Plessis D."/>
            <person name="Fuchs T."/>
            <person name="Gasser K."/>
            <person name="Kramer D."/>
            <person name="Li W."/>
            <person name="Munsamy K."/>
            <person name="Piso A."/>
            <person name="Price J.L."/>
            <person name="Sonnekus B."/>
            <person name="Thomas C."/>
            <person name="van der Nest A."/>
            <person name="van Dijk A."/>
            <person name="van Heerden A."/>
            <person name="van Vuuren N."/>
            <person name="Yilmaz N."/>
            <person name="Duong T.A."/>
            <person name="van der Merwe N.A."/>
            <person name="Wingfield M.J."/>
            <person name="Wingfield B.D."/>
        </authorList>
    </citation>
    <scope>NUCLEOTIDE SEQUENCE [LARGE SCALE GENOMIC DNA]</scope>
    <source>
        <strain evidence="3 4">CMW 18167</strain>
    </source>
</reference>
<feature type="compositionally biased region" description="Basic and acidic residues" evidence="2">
    <location>
        <begin position="402"/>
        <end position="415"/>
    </location>
</feature>
<feature type="compositionally biased region" description="Low complexity" evidence="2">
    <location>
        <begin position="530"/>
        <end position="540"/>
    </location>
</feature>
<feature type="compositionally biased region" description="Polar residues" evidence="2">
    <location>
        <begin position="471"/>
        <end position="480"/>
    </location>
</feature>
<gene>
    <name evidence="3" type="primary">ASE1</name>
    <name evidence="3" type="ORF">Plec18167_000656</name>
</gene>
<feature type="coiled-coil region" evidence="1">
    <location>
        <begin position="227"/>
        <end position="261"/>
    </location>
</feature>
<organism evidence="3 4">
    <name type="scientific">Paecilomyces lecythidis</name>
    <dbReference type="NCBI Taxonomy" id="3004212"/>
    <lineage>
        <taxon>Eukaryota</taxon>
        <taxon>Fungi</taxon>
        <taxon>Dikarya</taxon>
        <taxon>Ascomycota</taxon>
        <taxon>Pezizomycotina</taxon>
        <taxon>Eurotiomycetes</taxon>
        <taxon>Eurotiomycetidae</taxon>
        <taxon>Eurotiales</taxon>
        <taxon>Thermoascaceae</taxon>
        <taxon>Paecilomyces</taxon>
    </lineage>
</organism>
<feature type="coiled-coil region" evidence="1">
    <location>
        <begin position="52"/>
        <end position="86"/>
    </location>
</feature>